<dbReference type="EMBL" id="JAJAGQ010000024">
    <property type="protein sequence ID" value="KAJ8527119.1"/>
    <property type="molecule type" value="Genomic_DNA"/>
</dbReference>
<comment type="function">
    <text evidence="1">Involved in auxin transport. Regulator of the auxin signaling pathway.</text>
</comment>
<keyword evidence="5" id="KW-1003">Cell membrane</keyword>
<dbReference type="AlphaFoldDB" id="A0A9Q1QUA3"/>
<reference evidence="10" key="1">
    <citation type="journal article" date="2023" name="Proc. Natl. Acad. Sci. U.S.A.">
        <title>Genomic and structural basis for evolution of tropane alkaloid biosynthesis.</title>
        <authorList>
            <person name="Wanga Y.-J."/>
            <person name="Taina T."/>
            <person name="Yua J.-Y."/>
            <person name="Lia J."/>
            <person name="Xua B."/>
            <person name="Chenc J."/>
            <person name="D'Auriad J.C."/>
            <person name="Huanga J.-P."/>
            <person name="Huanga S.-X."/>
        </authorList>
    </citation>
    <scope>NUCLEOTIDE SEQUENCE [LARGE SCALE GENOMIC DNA]</scope>
    <source>
        <strain evidence="10">cv. KIB-2019</strain>
    </source>
</reference>
<evidence type="ECO:0000256" key="1">
    <source>
        <dbReference type="ARBA" id="ARBA00002281"/>
    </source>
</evidence>
<feature type="compositionally biased region" description="Basic and acidic residues" evidence="8">
    <location>
        <begin position="39"/>
        <end position="50"/>
    </location>
</feature>
<dbReference type="GO" id="GO:0005886">
    <property type="term" value="C:plasma membrane"/>
    <property type="evidence" value="ECO:0007669"/>
    <property type="project" value="UniProtKB-SubCell"/>
</dbReference>
<comment type="subcellular location">
    <subcellularLocation>
        <location evidence="2">Cell membrane</location>
    </subcellularLocation>
</comment>
<dbReference type="InterPro" id="IPR039621">
    <property type="entry name" value="BG1-like"/>
</dbReference>
<proteinExistence type="inferred from homology"/>
<evidence type="ECO:0000256" key="8">
    <source>
        <dbReference type="SAM" id="MobiDB-lite"/>
    </source>
</evidence>
<comment type="caution">
    <text evidence="9">The sequence shown here is derived from an EMBL/GenBank/DDBJ whole genome shotgun (WGS) entry which is preliminary data.</text>
</comment>
<dbReference type="OrthoDB" id="680041at2759"/>
<organism evidence="9 10">
    <name type="scientific">Anisodus acutangulus</name>
    <dbReference type="NCBI Taxonomy" id="402998"/>
    <lineage>
        <taxon>Eukaryota</taxon>
        <taxon>Viridiplantae</taxon>
        <taxon>Streptophyta</taxon>
        <taxon>Embryophyta</taxon>
        <taxon>Tracheophyta</taxon>
        <taxon>Spermatophyta</taxon>
        <taxon>Magnoliopsida</taxon>
        <taxon>eudicotyledons</taxon>
        <taxon>Gunneridae</taxon>
        <taxon>Pentapetalae</taxon>
        <taxon>asterids</taxon>
        <taxon>lamiids</taxon>
        <taxon>Solanales</taxon>
        <taxon>Solanaceae</taxon>
        <taxon>Solanoideae</taxon>
        <taxon>Hyoscyameae</taxon>
        <taxon>Anisodus</taxon>
    </lineage>
</organism>
<comment type="similarity">
    <text evidence="3">Belongs to the BIG GRAIN 1 (BG1) plant protein family.</text>
</comment>
<dbReference type="Proteomes" id="UP001152561">
    <property type="component" value="Unassembled WGS sequence"/>
</dbReference>
<name>A0A9Q1QUA3_9SOLA</name>
<feature type="region of interest" description="Disordered" evidence="8">
    <location>
        <begin position="1"/>
        <end position="20"/>
    </location>
</feature>
<gene>
    <name evidence="9" type="ORF">K7X08_029596</name>
</gene>
<evidence type="ECO:0000256" key="2">
    <source>
        <dbReference type="ARBA" id="ARBA00004236"/>
    </source>
</evidence>
<evidence type="ECO:0000256" key="6">
    <source>
        <dbReference type="ARBA" id="ARBA00023136"/>
    </source>
</evidence>
<feature type="region of interest" description="Disordered" evidence="8">
    <location>
        <begin position="247"/>
        <end position="269"/>
    </location>
</feature>
<keyword evidence="6" id="KW-0472">Membrane</keyword>
<evidence type="ECO:0000256" key="5">
    <source>
        <dbReference type="ARBA" id="ARBA00022475"/>
    </source>
</evidence>
<dbReference type="PANTHER" id="PTHR33541:SF12">
    <property type="entry name" value="PROTEIN BIG GRAIN 1-LIKE A"/>
    <property type="match status" value="1"/>
</dbReference>
<keyword evidence="10" id="KW-1185">Reference proteome</keyword>
<dbReference type="PANTHER" id="PTHR33541">
    <property type="entry name" value="PROTEIN BIG GRAIN 1-LIKE A-RELATED"/>
    <property type="match status" value="1"/>
</dbReference>
<evidence type="ECO:0008006" key="11">
    <source>
        <dbReference type="Google" id="ProtNLM"/>
    </source>
</evidence>
<protein>
    <recommendedName>
        <fullName evidence="11">Protein BIG GRAIN 1-like B</fullName>
    </recommendedName>
</protein>
<keyword evidence="7" id="KW-0927">Auxin signaling pathway</keyword>
<feature type="region of interest" description="Disordered" evidence="8">
    <location>
        <begin position="39"/>
        <end position="73"/>
    </location>
</feature>
<evidence type="ECO:0000256" key="3">
    <source>
        <dbReference type="ARBA" id="ARBA00010067"/>
    </source>
</evidence>
<evidence type="ECO:0000256" key="4">
    <source>
        <dbReference type="ARBA" id="ARBA00022448"/>
    </source>
</evidence>
<sequence length="429" mass="49171">MYNLEREKLSRTKHDKNPSFSSTLLDEIYRSIDGYDQRREDIKLPKETRKQSSNVVAKAKEKAKANHHHNKNNKSIEDEEIASFRRACLIEKWMEKKAKDKVLMTRKGPSSLPELDNNDSLFFSSNSSESNSGTLSASSSEADCFYTETSTRTTCFTAPRITKSMRRASVSPRFGRRENPMYTEQSNEFYLFDDYKHNQLQAVKNDESLIKSNSRALKIYNNLKKVKQPISPGGRLTSFLSSIFNNGNGKKTKNLNDPNGINSERNSKSTCSSASSFSRSCLSKTPSKFSDKYQNGVKRTVRFNPVSVIVDEDCRPCGHKSIYDQDSDNLRRPKSQGNATIMEKNRKFEMTKVERYQHLKNKKNDYIVDYAEEEEEEEDDEDAASCSSSDLFEIDHLAFFGNNRFCEELPVYETTHLDTNRGIASGFIR</sequence>
<evidence type="ECO:0000313" key="9">
    <source>
        <dbReference type="EMBL" id="KAJ8527119.1"/>
    </source>
</evidence>
<evidence type="ECO:0000256" key="7">
    <source>
        <dbReference type="ARBA" id="ARBA00023294"/>
    </source>
</evidence>
<keyword evidence="4" id="KW-0813">Transport</keyword>
<accession>A0A9Q1QUA3</accession>
<evidence type="ECO:0000313" key="10">
    <source>
        <dbReference type="Proteomes" id="UP001152561"/>
    </source>
</evidence>
<feature type="compositionally biased region" description="Basic and acidic residues" evidence="8">
    <location>
        <begin position="1"/>
        <end position="17"/>
    </location>
</feature>
<dbReference type="GO" id="GO:0009734">
    <property type="term" value="P:auxin-activated signaling pathway"/>
    <property type="evidence" value="ECO:0007669"/>
    <property type="project" value="UniProtKB-KW"/>
</dbReference>